<proteinExistence type="predicted"/>
<name>A0A811YZQ2_NYCPR</name>
<evidence type="ECO:0000313" key="2">
    <source>
        <dbReference type="Proteomes" id="UP000645828"/>
    </source>
</evidence>
<sequence length="51" mass="5778">MSYSHSSSNVEGLIILKVNNLTYHTSANILWQVFEKYGCIGNVYIPQGCFH</sequence>
<organism evidence="1 2">
    <name type="scientific">Nyctereutes procyonoides</name>
    <name type="common">Raccoon dog</name>
    <name type="synonym">Canis procyonoides</name>
    <dbReference type="NCBI Taxonomy" id="34880"/>
    <lineage>
        <taxon>Eukaryota</taxon>
        <taxon>Metazoa</taxon>
        <taxon>Chordata</taxon>
        <taxon>Craniata</taxon>
        <taxon>Vertebrata</taxon>
        <taxon>Euteleostomi</taxon>
        <taxon>Mammalia</taxon>
        <taxon>Eutheria</taxon>
        <taxon>Laurasiatheria</taxon>
        <taxon>Carnivora</taxon>
        <taxon>Caniformia</taxon>
        <taxon>Canidae</taxon>
        <taxon>Nyctereutes</taxon>
    </lineage>
</organism>
<dbReference type="EMBL" id="CAJHUB010000754">
    <property type="protein sequence ID" value="CAD7681920.1"/>
    <property type="molecule type" value="Genomic_DNA"/>
</dbReference>
<accession>A0A811YZQ2</accession>
<reference evidence="1" key="1">
    <citation type="submission" date="2020-12" db="EMBL/GenBank/DDBJ databases">
        <authorList>
            <consortium name="Molecular Ecology Group"/>
        </authorList>
    </citation>
    <scope>NUCLEOTIDE SEQUENCE</scope>
    <source>
        <strain evidence="1">TBG_1078</strain>
    </source>
</reference>
<dbReference type="AlphaFoldDB" id="A0A811YZQ2"/>
<dbReference type="SUPFAM" id="SSF54928">
    <property type="entry name" value="RNA-binding domain, RBD"/>
    <property type="match status" value="1"/>
</dbReference>
<protein>
    <submittedName>
        <fullName evidence="1">(raccoon dog) hypothetical protein</fullName>
    </submittedName>
</protein>
<dbReference type="InterPro" id="IPR035979">
    <property type="entry name" value="RBD_domain_sf"/>
</dbReference>
<comment type="caution">
    <text evidence="1">The sequence shown here is derived from an EMBL/GenBank/DDBJ whole genome shotgun (WGS) entry which is preliminary data.</text>
</comment>
<dbReference type="Proteomes" id="UP000645828">
    <property type="component" value="Unassembled WGS sequence"/>
</dbReference>
<evidence type="ECO:0000313" key="1">
    <source>
        <dbReference type="EMBL" id="CAD7681920.1"/>
    </source>
</evidence>
<keyword evidence="2" id="KW-1185">Reference proteome</keyword>
<gene>
    <name evidence="1" type="ORF">NYPRO_LOCUS14712</name>
</gene>
<dbReference type="GO" id="GO:0003676">
    <property type="term" value="F:nucleic acid binding"/>
    <property type="evidence" value="ECO:0007669"/>
    <property type="project" value="InterPro"/>
</dbReference>